<keyword evidence="3" id="KW-1185">Reference proteome</keyword>
<feature type="region of interest" description="Disordered" evidence="1">
    <location>
        <begin position="560"/>
        <end position="605"/>
    </location>
</feature>
<feature type="region of interest" description="Disordered" evidence="1">
    <location>
        <begin position="827"/>
        <end position="878"/>
    </location>
</feature>
<feature type="region of interest" description="Disordered" evidence="1">
    <location>
        <begin position="342"/>
        <end position="519"/>
    </location>
</feature>
<dbReference type="EMBL" id="BLLK01000047">
    <property type="protein sequence ID" value="GFH54348.1"/>
    <property type="molecule type" value="Genomic_DNA"/>
</dbReference>
<feature type="compositionally biased region" description="Acidic residues" evidence="1">
    <location>
        <begin position="446"/>
        <end position="466"/>
    </location>
</feature>
<protein>
    <submittedName>
        <fullName evidence="2">Uncharacterized protein</fullName>
    </submittedName>
</protein>
<comment type="caution">
    <text evidence="2">The sequence shown here is derived from an EMBL/GenBank/DDBJ whole genome shotgun (WGS) entry which is preliminary data.</text>
</comment>
<feature type="compositionally biased region" description="Basic and acidic residues" evidence="1">
    <location>
        <begin position="353"/>
        <end position="365"/>
    </location>
</feature>
<feature type="compositionally biased region" description="Basic and acidic residues" evidence="1">
    <location>
        <begin position="933"/>
        <end position="961"/>
    </location>
</feature>
<accession>A0AAD3H8X8</accession>
<feature type="compositionally biased region" description="Polar residues" evidence="1">
    <location>
        <begin position="1063"/>
        <end position="1076"/>
    </location>
</feature>
<feature type="region of interest" description="Disordered" evidence="1">
    <location>
        <begin position="717"/>
        <end position="742"/>
    </location>
</feature>
<evidence type="ECO:0000256" key="1">
    <source>
        <dbReference type="SAM" id="MobiDB-lite"/>
    </source>
</evidence>
<organism evidence="2 3">
    <name type="scientific">Chaetoceros tenuissimus</name>
    <dbReference type="NCBI Taxonomy" id="426638"/>
    <lineage>
        <taxon>Eukaryota</taxon>
        <taxon>Sar</taxon>
        <taxon>Stramenopiles</taxon>
        <taxon>Ochrophyta</taxon>
        <taxon>Bacillariophyta</taxon>
        <taxon>Coscinodiscophyceae</taxon>
        <taxon>Chaetocerotophycidae</taxon>
        <taxon>Chaetocerotales</taxon>
        <taxon>Chaetocerotaceae</taxon>
        <taxon>Chaetoceros</taxon>
    </lineage>
</organism>
<feature type="compositionally biased region" description="Acidic residues" evidence="1">
    <location>
        <begin position="342"/>
        <end position="352"/>
    </location>
</feature>
<name>A0AAD3H8X8_9STRA</name>
<dbReference type="Proteomes" id="UP001054902">
    <property type="component" value="Unassembled WGS sequence"/>
</dbReference>
<feature type="compositionally biased region" description="Acidic residues" evidence="1">
    <location>
        <begin position="419"/>
        <end position="433"/>
    </location>
</feature>
<feature type="region of interest" description="Disordered" evidence="1">
    <location>
        <begin position="926"/>
        <end position="967"/>
    </location>
</feature>
<feature type="compositionally biased region" description="Acidic residues" evidence="1">
    <location>
        <begin position="373"/>
        <end position="386"/>
    </location>
</feature>
<proteinExistence type="predicted"/>
<feature type="compositionally biased region" description="Basic and acidic residues" evidence="1">
    <location>
        <begin position="585"/>
        <end position="601"/>
    </location>
</feature>
<feature type="compositionally biased region" description="Polar residues" evidence="1">
    <location>
        <begin position="561"/>
        <end position="570"/>
    </location>
</feature>
<feature type="region of interest" description="Disordered" evidence="1">
    <location>
        <begin position="229"/>
        <end position="248"/>
    </location>
</feature>
<feature type="region of interest" description="Disordered" evidence="1">
    <location>
        <begin position="1057"/>
        <end position="1076"/>
    </location>
</feature>
<gene>
    <name evidence="2" type="ORF">CTEN210_10824</name>
</gene>
<sequence length="1076" mass="120161">MGNCKSKASHQVVLDQRQQQHYYAHHEPQKSAFRYNNNTKQIIYVGDDAEATEVTALASHEGDASVSTISKDCYKCGREFQVQERSLLGEITQFLEEDEDENSTVYSLSTRGRASPMFLFSPEQQRTLEEQRLCSIKKEDYQRDEIMSPYDPYKKFNYDGGVDTSNREASVSPLAFGHDGVSPKHSFTYDAHDVPAIISKPSVDSAESQDSSTLDGLLHLGSASVQSDLLSRKEDIGESSSSEDLELRLDTPRVDSVVQNAGNILTSPLNESYNSQLELLEQDTMEDEDVINCLKNVHLASPDVGDIPLQSSIAVEPENSDDEQSLEEDIGYFKLEEDAFEAANENEDEDEEHLTFQKLVEEPTMRSESYYSDPDDESSTESEADQEIANINRMYLADADISDNGTFDDEDEGANKYEENDDLDESIMEEAFEEVSRMSGLAGVTEESEEEDVGTENEEDQVEPQQEESPKHNDDLEHSFGEEVMKDESLVSQVSEKNISGGSSDDMDEVNNMKTENPSNNDVAIVDIIDNNTDIVAGKVEEEANKNTITKDMDLLKLDESTNTMSFQSTSGSGPLEEDSLESSSRSDLKSLESETPEVEKPPSFYKYLGNSLGKSVEKANDALNESKISQFSNANDISYSDMSGNQTISFVSDNDDGLSFSEEEDLLSLDNTEKIDPSLSFDIQETNEDQIQAMTNNIMESKSDSKDDLIESVESKTVVQQKNDEKSEQSNSRPNSPDVCHEIPPLTLPPLKEKILIADIDVVSKQSPIKGQSVESICERSDFSSFPETANTDDDVSLVSNEDVTTVNVSQQVEVHNVQINNSHAMDKPVTNHNMTPSKSRSRKSFLPKVPQNSPMRFNSPYKGARKSSIQPPSPGRALRINTFRALEEITSPDFALSTPSNKDECLKETKKVPSSVKSYISDQTVTPKSVPWDEREKASSTIKERSRIPPSIESKRETVQKSSETPKKKKTKCVTKWDPYVHVDKAGCERCLSLCTRAQVEDFFKFGRHQSVTKTSGGCCKTCTRYDGERFYERDCVILCRICFNAVHRRPLKKKRDDDASSTGARSLASDWSI</sequence>
<evidence type="ECO:0000313" key="3">
    <source>
        <dbReference type="Proteomes" id="UP001054902"/>
    </source>
</evidence>
<reference evidence="2 3" key="1">
    <citation type="journal article" date="2021" name="Sci. Rep.">
        <title>The genome of the diatom Chaetoceros tenuissimus carries an ancient integrated fragment of an extant virus.</title>
        <authorList>
            <person name="Hongo Y."/>
            <person name="Kimura K."/>
            <person name="Takaki Y."/>
            <person name="Yoshida Y."/>
            <person name="Baba S."/>
            <person name="Kobayashi G."/>
            <person name="Nagasaki K."/>
            <person name="Hano T."/>
            <person name="Tomaru Y."/>
        </authorList>
    </citation>
    <scope>NUCLEOTIDE SEQUENCE [LARGE SCALE GENOMIC DNA]</scope>
    <source>
        <strain evidence="2 3">NIES-3715</strain>
    </source>
</reference>
<evidence type="ECO:0000313" key="2">
    <source>
        <dbReference type="EMBL" id="GFH54348.1"/>
    </source>
</evidence>
<feature type="compositionally biased region" description="Basic and acidic residues" evidence="1">
    <location>
        <begin position="468"/>
        <end position="489"/>
    </location>
</feature>
<dbReference type="AlphaFoldDB" id="A0AAD3H8X8"/>
<feature type="compositionally biased region" description="Polar residues" evidence="1">
    <location>
        <begin position="490"/>
        <end position="503"/>
    </location>
</feature>